<dbReference type="EMBL" id="JABUOH010000042">
    <property type="protein sequence ID" value="NWN45765.1"/>
    <property type="molecule type" value="Genomic_DNA"/>
</dbReference>
<dbReference type="Pfam" id="PF11178">
    <property type="entry name" value="DUF2963"/>
    <property type="match status" value="2"/>
</dbReference>
<keyword evidence="2" id="KW-0812">Transmembrane</keyword>
<feature type="compositionally biased region" description="Polar residues" evidence="1">
    <location>
        <begin position="36"/>
        <end position="46"/>
    </location>
</feature>
<evidence type="ECO:0000256" key="2">
    <source>
        <dbReference type="SAM" id="Phobius"/>
    </source>
</evidence>
<evidence type="ECO:0000259" key="3">
    <source>
        <dbReference type="Pfam" id="PF11178"/>
    </source>
</evidence>
<dbReference type="RefSeq" id="WP_178734162.1">
    <property type="nucleotide sequence ID" value="NZ_JABUOH010000042.1"/>
</dbReference>
<feature type="region of interest" description="Disordered" evidence="1">
    <location>
        <begin position="36"/>
        <end position="62"/>
    </location>
</feature>
<feature type="domain" description="DUF2963" evidence="3">
    <location>
        <begin position="234"/>
        <end position="279"/>
    </location>
</feature>
<dbReference type="InterPro" id="IPR021348">
    <property type="entry name" value="DUF2963"/>
</dbReference>
<dbReference type="AlphaFoldDB" id="A0A851HCG7"/>
<name>A0A851HCG7_9MOLU</name>
<evidence type="ECO:0000313" key="5">
    <source>
        <dbReference type="Proteomes" id="UP000568109"/>
    </source>
</evidence>
<evidence type="ECO:0000313" key="4">
    <source>
        <dbReference type="EMBL" id="NWN45765.1"/>
    </source>
</evidence>
<organism evidence="4 5">
    <name type="scientific">Candidatus Phytoplasma pruni</name>
    <dbReference type="NCBI Taxonomy" id="479893"/>
    <lineage>
        <taxon>Bacteria</taxon>
        <taxon>Bacillati</taxon>
        <taxon>Mycoplasmatota</taxon>
        <taxon>Mollicutes</taxon>
        <taxon>Acholeplasmatales</taxon>
        <taxon>Acholeplasmataceae</taxon>
        <taxon>Candidatus Phytoplasma</taxon>
        <taxon>16SrIII (X-disease group)</taxon>
    </lineage>
</organism>
<sequence length="409" mass="47369">MLPKPSNPNKKIFIIVAVVITAIIVAIAGYFIVTNTKSNEPNSPTERTPKPKNPKKPNADNYDQYLKDQHDAFLENLEKNHKNDNELEDIKQKNDQCLKDYKAATSEEREQETQKWDQKFKDRAKIKEIQDAMVQANLDYIEENKQKEMDKMDQKSAIFKQKQRITRENGAKSRLQQRFEFQNKNPNSGNYNNESWNDFLKKHNQKTENTDGSYSITDYGQQEGSVVKITDYFNDNSIKRIIESDSQTGKLAKETVYKNNGLISCITECNPYTEKITKEEGYYDNGSIKFITEYAADLQPTKHTSYHLNGSMKYSRTFKNNEHAIIFADKLSSVTTLNENNKKTKTIKYNPDGVASYIAEYDPETDKQIKYTSYHPDGYVEYIFEKGPQTGNEVKYAEYNSDGSIKYQI</sequence>
<gene>
    <name evidence="4" type="ORF">HR065_01530</name>
</gene>
<keyword evidence="2" id="KW-1133">Transmembrane helix</keyword>
<feature type="transmembrane region" description="Helical" evidence="2">
    <location>
        <begin position="12"/>
        <end position="33"/>
    </location>
</feature>
<evidence type="ECO:0000256" key="1">
    <source>
        <dbReference type="SAM" id="MobiDB-lite"/>
    </source>
</evidence>
<proteinExistence type="predicted"/>
<reference evidence="4 5" key="1">
    <citation type="submission" date="2020-06" db="EMBL/GenBank/DDBJ databases">
        <title>Draft genome sequence of Candidatus Phytoplasma pruni (X-disease group, subgroup 16SrIII-B) strain ChTDIII from Argentina.</title>
        <authorList>
            <person name="Fernandez F.D."/>
            <person name="Zuebert C."/>
            <person name="Huettel B."/>
            <person name="Kube M."/>
            <person name="Conci L.R."/>
        </authorList>
    </citation>
    <scope>NUCLEOTIDE SEQUENCE [LARGE SCALE GENOMIC DNA]</scope>
    <source>
        <strain evidence="4 5">ChTDIII</strain>
    </source>
</reference>
<dbReference type="Proteomes" id="UP000568109">
    <property type="component" value="Unassembled WGS sequence"/>
</dbReference>
<protein>
    <submittedName>
        <fullName evidence="4">DUF2963 domain-containing protein</fullName>
    </submittedName>
</protein>
<accession>A0A851HCG7</accession>
<feature type="domain" description="DUF2963" evidence="3">
    <location>
        <begin position="349"/>
        <end position="385"/>
    </location>
</feature>
<dbReference type="Gene3D" id="3.90.930.1">
    <property type="match status" value="1"/>
</dbReference>
<keyword evidence="2" id="KW-0472">Membrane</keyword>
<comment type="caution">
    <text evidence="4">The sequence shown here is derived from an EMBL/GenBank/DDBJ whole genome shotgun (WGS) entry which is preliminary data.</text>
</comment>
<keyword evidence="5" id="KW-1185">Reference proteome</keyword>